<keyword evidence="1" id="KW-0560">Oxidoreductase</keyword>
<dbReference type="InterPro" id="IPR012349">
    <property type="entry name" value="Split_barrel_FMN-bd"/>
</dbReference>
<evidence type="ECO:0000313" key="4">
    <source>
        <dbReference type="EMBL" id="TGJ80463.1"/>
    </source>
</evidence>
<evidence type="ECO:0000259" key="3">
    <source>
        <dbReference type="SMART" id="SM00903"/>
    </source>
</evidence>
<dbReference type="OrthoDB" id="2015405at2759"/>
<dbReference type="InterPro" id="IPR050268">
    <property type="entry name" value="NADH-dep_flavin_reductase"/>
</dbReference>
<dbReference type="Proteomes" id="UP000297716">
    <property type="component" value="Unassembled WGS sequence"/>
</dbReference>
<dbReference type="InterPro" id="IPR002563">
    <property type="entry name" value="Flavin_Rdtase-like_dom"/>
</dbReference>
<dbReference type="SUPFAM" id="SSF50475">
    <property type="entry name" value="FMN-binding split barrel"/>
    <property type="match status" value="1"/>
</dbReference>
<dbReference type="STRING" id="37992.A0A4Z0YPH6"/>
<dbReference type="Gene3D" id="2.30.110.10">
    <property type="entry name" value="Electron Transport, Fmn-binding Protein, Chain A"/>
    <property type="match status" value="1"/>
</dbReference>
<dbReference type="EMBL" id="SKBN01000220">
    <property type="protein sequence ID" value="TGJ80463.1"/>
    <property type="molecule type" value="Genomic_DNA"/>
</dbReference>
<dbReference type="GO" id="GO:0010181">
    <property type="term" value="F:FMN binding"/>
    <property type="evidence" value="ECO:0007669"/>
    <property type="project" value="InterPro"/>
</dbReference>
<proteinExistence type="predicted"/>
<feature type="region of interest" description="Disordered" evidence="2">
    <location>
        <begin position="1"/>
        <end position="84"/>
    </location>
</feature>
<sequence length="348" mass="38162">MSSVIRCSIKQSPHEASYVERPAALQKENKDKPEIKSQEKQAGKLREGVKTATEDADGSKMTKPRLGDPSVLEESSKSKHDTRDLCSSVTATMAKLPHPVVVITTLDRTYNAQAAAGVPIEEMRHPIARGITVSSLTSLCIRPKPHVMFNMTLPSTMYEALVACKDFNAHILTPDKSGVHVASVFTRGNRLPSPRIGNARSSEYAFDVDADLGVFVGLKDEGFHHVEITNRDAWHEQYQNAKESGLRASGSSHAVDSTIQNAKLAEPTRQVHHVPCLHSRGILEALHCRLVRTIHPELPNAGQNVIMIGEVIGITFPEESNEQPNRTHVALGYADRKYRSIGGAIHPV</sequence>
<dbReference type="AlphaFoldDB" id="A0A4Z0YPH6"/>
<dbReference type="SMART" id="SM00903">
    <property type="entry name" value="Flavin_Reduct"/>
    <property type="match status" value="1"/>
</dbReference>
<dbReference type="PANTHER" id="PTHR30466:SF1">
    <property type="entry name" value="FMN REDUCTASE (NADH) RUTF"/>
    <property type="match status" value="1"/>
</dbReference>
<evidence type="ECO:0000256" key="1">
    <source>
        <dbReference type="ARBA" id="ARBA00023002"/>
    </source>
</evidence>
<dbReference type="PANTHER" id="PTHR30466">
    <property type="entry name" value="FLAVIN REDUCTASE"/>
    <property type="match status" value="1"/>
</dbReference>
<dbReference type="GO" id="GO:0042602">
    <property type="term" value="F:riboflavin reductase (NADPH) activity"/>
    <property type="evidence" value="ECO:0007669"/>
    <property type="project" value="TreeGrafter"/>
</dbReference>
<dbReference type="Pfam" id="PF01613">
    <property type="entry name" value="Flavin_Reduct"/>
    <property type="match status" value="1"/>
</dbReference>
<feature type="compositionally biased region" description="Basic and acidic residues" evidence="2">
    <location>
        <begin position="27"/>
        <end position="60"/>
    </location>
</feature>
<evidence type="ECO:0000313" key="5">
    <source>
        <dbReference type="Proteomes" id="UP000297716"/>
    </source>
</evidence>
<feature type="domain" description="Flavin reductase like" evidence="3">
    <location>
        <begin position="93"/>
        <end position="340"/>
    </location>
</feature>
<gene>
    <name evidence="4" type="ORF">E0Z10_g8308</name>
</gene>
<feature type="compositionally biased region" description="Polar residues" evidence="2">
    <location>
        <begin position="1"/>
        <end position="11"/>
    </location>
</feature>
<organism evidence="4 5">
    <name type="scientific">Xylaria hypoxylon</name>
    <dbReference type="NCBI Taxonomy" id="37992"/>
    <lineage>
        <taxon>Eukaryota</taxon>
        <taxon>Fungi</taxon>
        <taxon>Dikarya</taxon>
        <taxon>Ascomycota</taxon>
        <taxon>Pezizomycotina</taxon>
        <taxon>Sordariomycetes</taxon>
        <taxon>Xylariomycetidae</taxon>
        <taxon>Xylariales</taxon>
        <taxon>Xylariaceae</taxon>
        <taxon>Xylaria</taxon>
    </lineage>
</organism>
<protein>
    <recommendedName>
        <fullName evidence="3">Flavin reductase like domain-containing protein</fullName>
    </recommendedName>
</protein>
<feature type="compositionally biased region" description="Basic and acidic residues" evidence="2">
    <location>
        <begin position="74"/>
        <end position="84"/>
    </location>
</feature>
<accession>A0A4Z0YPH6</accession>
<evidence type="ECO:0000256" key="2">
    <source>
        <dbReference type="SAM" id="MobiDB-lite"/>
    </source>
</evidence>
<comment type="caution">
    <text evidence="4">The sequence shown here is derived from an EMBL/GenBank/DDBJ whole genome shotgun (WGS) entry which is preliminary data.</text>
</comment>
<reference evidence="4 5" key="1">
    <citation type="submission" date="2019-03" db="EMBL/GenBank/DDBJ databases">
        <title>Draft genome sequence of Xylaria hypoxylon DSM 108379, a ubiquitous saprotrophic-parasitic fungi on hardwood.</title>
        <authorList>
            <person name="Buettner E."/>
            <person name="Leonhardt S."/>
            <person name="Gebauer A.M."/>
            <person name="Liers C."/>
            <person name="Hofrichter M."/>
            <person name="Kellner H."/>
        </authorList>
    </citation>
    <scope>NUCLEOTIDE SEQUENCE [LARGE SCALE GENOMIC DNA]</scope>
    <source>
        <strain evidence="4 5">DSM 108379</strain>
    </source>
</reference>
<keyword evidence="5" id="KW-1185">Reference proteome</keyword>
<name>A0A4Z0YPH6_9PEZI</name>